<reference evidence="3" key="1">
    <citation type="journal article" date="2015" name="Nat. Genet.">
        <title>The genome and transcriptome of the zoonotic hookworm Ancylostoma ceylanicum identify infection-specific gene families.</title>
        <authorList>
            <person name="Schwarz E.M."/>
            <person name="Hu Y."/>
            <person name="Antoshechkin I."/>
            <person name="Miller M.M."/>
            <person name="Sternberg P.W."/>
            <person name="Aroian R.V."/>
        </authorList>
    </citation>
    <scope>NUCLEOTIDE SEQUENCE</scope>
    <source>
        <strain evidence="3">HY135</strain>
    </source>
</reference>
<accession>A0A016U0N6</accession>
<evidence type="ECO:0000313" key="2">
    <source>
        <dbReference type="EMBL" id="EYC08183.1"/>
    </source>
</evidence>
<evidence type="ECO:0000256" key="1">
    <source>
        <dbReference type="SAM" id="MobiDB-lite"/>
    </source>
</evidence>
<dbReference type="EMBL" id="JARK01001403">
    <property type="protein sequence ID" value="EYC08183.1"/>
    <property type="molecule type" value="Genomic_DNA"/>
</dbReference>
<feature type="region of interest" description="Disordered" evidence="1">
    <location>
        <begin position="85"/>
        <end position="105"/>
    </location>
</feature>
<dbReference type="AlphaFoldDB" id="A0A016U0N6"/>
<organism evidence="2 3">
    <name type="scientific">Ancylostoma ceylanicum</name>
    <dbReference type="NCBI Taxonomy" id="53326"/>
    <lineage>
        <taxon>Eukaryota</taxon>
        <taxon>Metazoa</taxon>
        <taxon>Ecdysozoa</taxon>
        <taxon>Nematoda</taxon>
        <taxon>Chromadorea</taxon>
        <taxon>Rhabditida</taxon>
        <taxon>Rhabditina</taxon>
        <taxon>Rhabditomorpha</taxon>
        <taxon>Strongyloidea</taxon>
        <taxon>Ancylostomatidae</taxon>
        <taxon>Ancylostomatinae</taxon>
        <taxon>Ancylostoma</taxon>
    </lineage>
</organism>
<comment type="caution">
    <text evidence="2">The sequence shown here is derived from an EMBL/GenBank/DDBJ whole genome shotgun (WGS) entry which is preliminary data.</text>
</comment>
<keyword evidence="3" id="KW-1185">Reference proteome</keyword>
<proteinExistence type="predicted"/>
<feature type="region of interest" description="Disordered" evidence="1">
    <location>
        <begin position="1"/>
        <end position="21"/>
    </location>
</feature>
<evidence type="ECO:0000313" key="3">
    <source>
        <dbReference type="Proteomes" id="UP000024635"/>
    </source>
</evidence>
<dbReference type="Proteomes" id="UP000024635">
    <property type="component" value="Unassembled WGS sequence"/>
</dbReference>
<gene>
    <name evidence="2" type="primary">Acey_s0067.g35</name>
    <name evidence="2" type="ORF">Y032_0067g35</name>
</gene>
<protein>
    <submittedName>
        <fullName evidence="2">Uncharacterized protein</fullName>
    </submittedName>
</protein>
<name>A0A016U0N6_9BILA</name>
<sequence length="105" mass="11565">MTRGGSLGDPRTAQDVTRLGQKQSVSYYNDANIQRRKNMEIVRVRVTMGQNGAMYSRPSASTSPAYIHICTGRYDEIAHELLQVGPEGQGEGLTKPIADTLPTHF</sequence>